<dbReference type="OrthoDB" id="300709at2759"/>
<evidence type="ECO:0000256" key="1">
    <source>
        <dbReference type="ARBA" id="ARBA00006328"/>
    </source>
</evidence>
<comment type="similarity">
    <text evidence="1">Belongs to the NmrA-type oxidoreductase family.</text>
</comment>
<evidence type="ECO:0000256" key="2">
    <source>
        <dbReference type="ARBA" id="ARBA00022857"/>
    </source>
</evidence>
<dbReference type="Pfam" id="PF05368">
    <property type="entry name" value="NmrA"/>
    <property type="match status" value="1"/>
</dbReference>
<dbReference type="GO" id="GO:0005634">
    <property type="term" value="C:nucleus"/>
    <property type="evidence" value="ECO:0007669"/>
    <property type="project" value="TreeGrafter"/>
</dbReference>
<comment type="caution">
    <text evidence="4">The sequence shown here is derived from an EMBL/GenBank/DDBJ whole genome shotgun (WGS) entry which is preliminary data.</text>
</comment>
<dbReference type="PANTHER" id="PTHR42748">
    <property type="entry name" value="NITROGEN METABOLITE REPRESSION PROTEIN NMRA FAMILY MEMBER"/>
    <property type="match status" value="1"/>
</dbReference>
<dbReference type="PANTHER" id="PTHR42748:SF14">
    <property type="entry name" value="SNOAL-LIKE DOMAIN-CONTAINING PROTEIN"/>
    <property type="match status" value="1"/>
</dbReference>
<gene>
    <name evidence="4" type="ORF">PHLCEN_2v1403</name>
</gene>
<dbReference type="InterPro" id="IPR008030">
    <property type="entry name" value="NmrA-like"/>
</dbReference>
<feature type="domain" description="NmrA-like" evidence="3">
    <location>
        <begin position="4"/>
        <end position="259"/>
    </location>
</feature>
<dbReference type="SUPFAM" id="SSF51735">
    <property type="entry name" value="NAD(P)-binding Rossmann-fold domains"/>
    <property type="match status" value="1"/>
</dbReference>
<dbReference type="AlphaFoldDB" id="A0A2R6S3B9"/>
<dbReference type="InterPro" id="IPR036291">
    <property type="entry name" value="NAD(P)-bd_dom_sf"/>
</dbReference>
<evidence type="ECO:0000313" key="4">
    <source>
        <dbReference type="EMBL" id="PSS36772.1"/>
    </source>
</evidence>
<protein>
    <recommendedName>
        <fullName evidence="3">NmrA-like domain-containing protein</fullName>
    </recommendedName>
</protein>
<evidence type="ECO:0000259" key="3">
    <source>
        <dbReference type="Pfam" id="PF05368"/>
    </source>
</evidence>
<dbReference type="EMBL" id="MLYV02000108">
    <property type="protein sequence ID" value="PSS36772.1"/>
    <property type="molecule type" value="Genomic_DNA"/>
</dbReference>
<organism evidence="4 5">
    <name type="scientific">Hermanssonia centrifuga</name>
    <dbReference type="NCBI Taxonomy" id="98765"/>
    <lineage>
        <taxon>Eukaryota</taxon>
        <taxon>Fungi</taxon>
        <taxon>Dikarya</taxon>
        <taxon>Basidiomycota</taxon>
        <taxon>Agaricomycotina</taxon>
        <taxon>Agaricomycetes</taxon>
        <taxon>Polyporales</taxon>
        <taxon>Meruliaceae</taxon>
        <taxon>Hermanssonia</taxon>
    </lineage>
</organism>
<dbReference type="Gene3D" id="3.40.50.720">
    <property type="entry name" value="NAD(P)-binding Rossmann-like Domain"/>
    <property type="match status" value="1"/>
</dbReference>
<keyword evidence="5" id="KW-1185">Reference proteome</keyword>
<dbReference type="STRING" id="98765.A0A2R6S3B9"/>
<proteinExistence type="inferred from homology"/>
<dbReference type="CDD" id="cd05251">
    <property type="entry name" value="NmrA_like_SDR_a"/>
    <property type="match status" value="1"/>
</dbReference>
<dbReference type="Proteomes" id="UP000186601">
    <property type="component" value="Unassembled WGS sequence"/>
</dbReference>
<name>A0A2R6S3B9_9APHY</name>
<evidence type="ECO:0000313" key="5">
    <source>
        <dbReference type="Proteomes" id="UP000186601"/>
    </source>
</evidence>
<dbReference type="Gene3D" id="3.90.25.10">
    <property type="entry name" value="UDP-galactose 4-epimerase, domain 1"/>
    <property type="match status" value="1"/>
</dbReference>
<sequence>MSDQKKIILVIGATGAQGLAVTEALLAPKPDGSPSPYSVRALTRDPNSRRARELTTKGVECVQGAFDNITSVVSALDGVYGAWVNTDGFTVGEQKEVYAGMRIFEVAKQTKSMRHYVWSNLDYALKEGNYNQTYRCEHYDGKGRVAEWMQQQSSDISDNGMAWSVVTSGPYMQMLSNMMFGPIHQRTDGTFVFATPVGNGHVPMIALEDLGYFARYTFDHRAETSTKDLKIASEMVRWEDLVSAFHKVTGQKAVIAYQTLDEWFDNFKGTDRPVANERPRGDGSTTWRKNFEGWWALWRDDIIKRDMEWIQKVNPNSRTVERWMKEHSYTGELRRDVLKNSEDGHSISYNMDRIVKL</sequence>
<dbReference type="InterPro" id="IPR051164">
    <property type="entry name" value="NmrA-like_oxidored"/>
</dbReference>
<reference evidence="4 5" key="1">
    <citation type="submission" date="2018-02" db="EMBL/GenBank/DDBJ databases">
        <title>Genome sequence of the basidiomycete white-rot fungus Phlebia centrifuga.</title>
        <authorList>
            <person name="Granchi Z."/>
            <person name="Peng M."/>
            <person name="de Vries R.P."/>
            <person name="Hilden K."/>
            <person name="Makela M.R."/>
            <person name="Grigoriev I."/>
            <person name="Riley R."/>
        </authorList>
    </citation>
    <scope>NUCLEOTIDE SEQUENCE [LARGE SCALE GENOMIC DNA]</scope>
    <source>
        <strain evidence="4 5">FBCC195</strain>
    </source>
</reference>
<accession>A0A2R6S3B9</accession>
<keyword evidence="2" id="KW-0521">NADP</keyword>